<feature type="transmembrane region" description="Helical" evidence="5">
    <location>
        <begin position="103"/>
        <end position="123"/>
    </location>
</feature>
<keyword evidence="3 5" id="KW-1133">Transmembrane helix</keyword>
<evidence type="ECO:0000256" key="3">
    <source>
        <dbReference type="ARBA" id="ARBA00022989"/>
    </source>
</evidence>
<sequence length="592" mass="62874">MDMLVPVLFALGAALSNALATVLQRKAALSVPRSDQLRAGLLLDLLRRPVWLAGIAAVVAAAVCQAVALATGPLTIVQPLFVLELPLALIIATMLLHGRLSPAGWAAVAAVVTGLAVALAAASPAGNRTQVPMDHWIPALTVCTAALVALVAAGLRRPEGRARAACLGLATAVAYATTAALMKTSMHTLDDGGITAFLTTWQTYGFALYGAAALFLLEHAQARRFPESRTATGVNPYASLSIRFPGGRVRRGKRTRSMLILGLRRCVRQALPMADDADTSMDPGVLDVLSRRVLGGALVVDERRLSGGFSSDNLLLRTDRGKSFVLWRYPRRNTCALEAVLMELVRERVSVPEVVYADDGGDLLGEPFILTRFAPGVPLTSVFAGAAEEDGPQLAEAVAEVLVAIHSVRFGRPGFFSDGDLRPDATPPEHHDDLAAFVEAAVARGNAAAALSEAEQQALVELGAQCAPLVAETAGADQLVHSDCNPKNLLMRPGDRGSWRVSAVLDWEYAFSGSGLFDLGNLLRFPQDLSPGFAEHFPGAYEKAGGVPPGRWREISEALDLFALSDLLTRSPDHPLFAPAAAAIRERLTRHR</sequence>
<feature type="transmembrane region" description="Helical" evidence="5">
    <location>
        <begin position="50"/>
        <end position="69"/>
    </location>
</feature>
<feature type="transmembrane region" description="Helical" evidence="5">
    <location>
        <begin position="135"/>
        <end position="156"/>
    </location>
</feature>
<reference evidence="7 8" key="1">
    <citation type="journal article" date="2019" name="Int. J. Syst. Evol. Microbiol.">
        <title>The Global Catalogue of Microorganisms (GCM) 10K type strain sequencing project: providing services to taxonomists for standard genome sequencing and annotation.</title>
        <authorList>
            <consortium name="The Broad Institute Genomics Platform"/>
            <consortium name="The Broad Institute Genome Sequencing Center for Infectious Disease"/>
            <person name="Wu L."/>
            <person name="Ma J."/>
        </authorList>
    </citation>
    <scope>NUCLEOTIDE SEQUENCE [LARGE SCALE GENOMIC DNA]</scope>
    <source>
        <strain evidence="7 8">JCM 11756</strain>
    </source>
</reference>
<dbReference type="InterPro" id="IPR002575">
    <property type="entry name" value="Aminoglycoside_PTrfase"/>
</dbReference>
<feature type="domain" description="Aminoglycoside phosphotransferase" evidence="6">
    <location>
        <begin position="303"/>
        <end position="545"/>
    </location>
</feature>
<comment type="subcellular location">
    <subcellularLocation>
        <location evidence="1">Membrane</location>
        <topology evidence="1">Multi-pass membrane protein</topology>
    </subcellularLocation>
</comment>
<evidence type="ECO:0000259" key="6">
    <source>
        <dbReference type="Pfam" id="PF01636"/>
    </source>
</evidence>
<evidence type="ECO:0000256" key="5">
    <source>
        <dbReference type="SAM" id="Phobius"/>
    </source>
</evidence>
<feature type="transmembrane region" description="Helical" evidence="5">
    <location>
        <begin position="194"/>
        <end position="217"/>
    </location>
</feature>
<evidence type="ECO:0000256" key="2">
    <source>
        <dbReference type="ARBA" id="ARBA00022692"/>
    </source>
</evidence>
<dbReference type="PANTHER" id="PTHR40761">
    <property type="entry name" value="CONSERVED INTEGRAL MEMBRANE ALANINE VALINE AND LEUCINE RICH PROTEIN-RELATED"/>
    <property type="match status" value="1"/>
</dbReference>
<keyword evidence="2 5" id="KW-0812">Transmembrane</keyword>
<evidence type="ECO:0000313" key="8">
    <source>
        <dbReference type="Proteomes" id="UP001500973"/>
    </source>
</evidence>
<proteinExistence type="predicted"/>
<dbReference type="EMBL" id="BAAAIZ010000124">
    <property type="protein sequence ID" value="GAA1434898.1"/>
    <property type="molecule type" value="Genomic_DNA"/>
</dbReference>
<keyword evidence="8" id="KW-1185">Reference proteome</keyword>
<name>A0ABN1Z7Y5_9ACTN</name>
<dbReference type="SUPFAM" id="SSF56112">
    <property type="entry name" value="Protein kinase-like (PK-like)"/>
    <property type="match status" value="1"/>
</dbReference>
<dbReference type="InterPro" id="IPR008521">
    <property type="entry name" value="Mg_trans_NIPA"/>
</dbReference>
<keyword evidence="4 5" id="KW-0472">Membrane</keyword>
<gene>
    <name evidence="7" type="ORF">GCM10009601_60080</name>
</gene>
<evidence type="ECO:0000313" key="7">
    <source>
        <dbReference type="EMBL" id="GAA1434898.1"/>
    </source>
</evidence>
<dbReference type="SUPFAM" id="SSF103481">
    <property type="entry name" value="Multidrug resistance efflux transporter EmrE"/>
    <property type="match status" value="1"/>
</dbReference>
<comment type="caution">
    <text evidence="7">The sequence shown here is derived from an EMBL/GenBank/DDBJ whole genome shotgun (WGS) entry which is preliminary data.</text>
</comment>
<protein>
    <recommendedName>
        <fullName evidence="6">Aminoglycoside phosphotransferase domain-containing protein</fullName>
    </recommendedName>
</protein>
<dbReference type="NCBIfam" id="NF038012">
    <property type="entry name" value="DMT_1"/>
    <property type="match status" value="1"/>
</dbReference>
<organism evidence="7 8">
    <name type="scientific">Streptomyces thermospinosisporus</name>
    <dbReference type="NCBI Taxonomy" id="161482"/>
    <lineage>
        <taxon>Bacteria</taxon>
        <taxon>Bacillati</taxon>
        <taxon>Actinomycetota</taxon>
        <taxon>Actinomycetes</taxon>
        <taxon>Kitasatosporales</taxon>
        <taxon>Streptomycetaceae</taxon>
        <taxon>Streptomyces</taxon>
    </lineage>
</organism>
<dbReference type="Gene3D" id="3.30.200.20">
    <property type="entry name" value="Phosphorylase Kinase, domain 1"/>
    <property type="match status" value="1"/>
</dbReference>
<evidence type="ECO:0000256" key="1">
    <source>
        <dbReference type="ARBA" id="ARBA00004141"/>
    </source>
</evidence>
<accession>A0ABN1Z7Y5</accession>
<dbReference type="PANTHER" id="PTHR40761:SF1">
    <property type="entry name" value="CONSERVED INTEGRAL MEMBRANE ALANINE VALINE AND LEUCINE RICH PROTEIN-RELATED"/>
    <property type="match status" value="1"/>
</dbReference>
<dbReference type="Pfam" id="PF05653">
    <property type="entry name" value="Mg_trans_NIPA"/>
    <property type="match status" value="1"/>
</dbReference>
<dbReference type="InterPro" id="IPR011009">
    <property type="entry name" value="Kinase-like_dom_sf"/>
</dbReference>
<feature type="transmembrane region" description="Helical" evidence="5">
    <location>
        <begin position="162"/>
        <end position="182"/>
    </location>
</feature>
<dbReference type="Proteomes" id="UP001500973">
    <property type="component" value="Unassembled WGS sequence"/>
</dbReference>
<evidence type="ECO:0000256" key="4">
    <source>
        <dbReference type="ARBA" id="ARBA00023136"/>
    </source>
</evidence>
<dbReference type="Gene3D" id="3.90.1200.10">
    <property type="match status" value="1"/>
</dbReference>
<feature type="transmembrane region" description="Helical" evidence="5">
    <location>
        <begin position="76"/>
        <end position="97"/>
    </location>
</feature>
<dbReference type="InterPro" id="IPR037185">
    <property type="entry name" value="EmrE-like"/>
</dbReference>
<dbReference type="Pfam" id="PF01636">
    <property type="entry name" value="APH"/>
    <property type="match status" value="1"/>
</dbReference>